<keyword evidence="16" id="KW-0732">Signal</keyword>
<evidence type="ECO:0000256" key="16">
    <source>
        <dbReference type="SAM" id="SignalP"/>
    </source>
</evidence>
<dbReference type="InterPro" id="IPR042097">
    <property type="entry name" value="Aminopeptidase_N-like_N_sf"/>
</dbReference>
<evidence type="ECO:0000256" key="10">
    <source>
        <dbReference type="ARBA" id="ARBA00022833"/>
    </source>
</evidence>
<evidence type="ECO:0000256" key="7">
    <source>
        <dbReference type="ARBA" id="ARBA00022670"/>
    </source>
</evidence>
<dbReference type="PRINTS" id="PR00756">
    <property type="entry name" value="ALADIPTASE"/>
</dbReference>
<keyword evidence="9" id="KW-0378">Hydrolase</keyword>
<keyword evidence="6" id="KW-0963">Cytoplasm</keyword>
<evidence type="ECO:0000256" key="6">
    <source>
        <dbReference type="ARBA" id="ARBA00022490"/>
    </source>
</evidence>
<dbReference type="GO" id="GO:0006508">
    <property type="term" value="P:proteolysis"/>
    <property type="evidence" value="ECO:0007669"/>
    <property type="project" value="UniProtKB-KW"/>
</dbReference>
<feature type="binding site" evidence="13">
    <location>
        <begin position="301"/>
        <end position="306"/>
    </location>
    <ligand>
        <name>a peptide</name>
        <dbReference type="ChEBI" id="CHEBI:60466"/>
    </ligand>
</feature>
<evidence type="ECO:0000256" key="2">
    <source>
        <dbReference type="ARBA" id="ARBA00004496"/>
    </source>
</evidence>
<feature type="active site" description="Proton acceptor" evidence="12">
    <location>
        <position position="331"/>
    </location>
</feature>
<dbReference type="InterPro" id="IPR038502">
    <property type="entry name" value="M1_LTA-4_hydro/amino_C_sf"/>
</dbReference>
<dbReference type="SUPFAM" id="SSF63737">
    <property type="entry name" value="Leukotriene A4 hydrolase N-terminal domain"/>
    <property type="match status" value="1"/>
</dbReference>
<dbReference type="Proteomes" id="UP000317199">
    <property type="component" value="Chromosome"/>
</dbReference>
<feature type="domain" description="Peptidase M1 leukotriene A4 hydrolase/aminopeptidase C-terminal" evidence="17">
    <location>
        <begin position="496"/>
        <end position="635"/>
    </location>
</feature>
<keyword evidence="10 14" id="KW-0862">Zinc</keyword>
<feature type="binding site" evidence="14">
    <location>
        <position position="353"/>
    </location>
    <ligand>
        <name>Zn(2+)</name>
        <dbReference type="ChEBI" id="CHEBI:29105"/>
        <note>catalytic</note>
    </ligand>
</feature>
<evidence type="ECO:0000256" key="5">
    <source>
        <dbReference type="ARBA" id="ARBA00015611"/>
    </source>
</evidence>
<comment type="catalytic activity">
    <reaction evidence="1">
        <text>Release of an N-terminal amino acid, Xaa-|-Yaa- from a peptide, amide or arylamide. Xaa is preferably Ala, but may be most amino acids including Pro (slow action). When a terminal hydrophobic residue is followed by a prolyl residue, the two may be released as an intact Xaa-Pro dipeptide.</text>
        <dbReference type="EC" id="3.4.11.2"/>
    </reaction>
</comment>
<feature type="binding site" evidence="14">
    <location>
        <position position="330"/>
    </location>
    <ligand>
        <name>Zn(2+)</name>
        <dbReference type="ChEBI" id="CHEBI:29105"/>
        <note>catalytic</note>
    </ligand>
</feature>
<dbReference type="RefSeq" id="WP_141624532.1">
    <property type="nucleotide sequence ID" value="NZ_CP041242.1"/>
</dbReference>
<dbReference type="Gene3D" id="2.60.40.1730">
    <property type="entry name" value="tricorn interacting facor f3 domain"/>
    <property type="match status" value="1"/>
</dbReference>
<feature type="region of interest" description="Disordered" evidence="15">
    <location>
        <begin position="25"/>
        <end position="51"/>
    </location>
</feature>
<accession>A0A514BUZ9</accession>
<feature type="signal peptide" evidence="16">
    <location>
        <begin position="1"/>
        <end position="23"/>
    </location>
</feature>
<keyword evidence="8 14" id="KW-0479">Metal-binding</keyword>
<sequence>MRSSLLTLCLAVALAAGCSSEQAAPTVDPVAAPSDAQGSAVAAEHDETSYAEPDSVRIKDLALALDVDFDNRQLTGSATYTLDWVDPAAGRLVLDTRDLAIEKVVGELPDGKWKDLTFVVDEAHDILGSKLTIAAPERNPRIRVTYTTSPEASGLQWLTPAMTEGGKTPFMFSQSQQIHARSWVPLQDTPRVRFTYTAHVTSPKDAMVLMSADNDPAAERDGDYHFAMPQPIPSYLLAIAAGDLVFKPISGRSGVWAEPSAVDRSVAEFADTEKMIEVTEQLYGPYRWERYDMLVLPPSFPYGGMENPRLSFITPTVIVGDKSLVGLIAHELAHSWSGNLVTFSTPRDGWLNEGFTSYVENRIIEELYGKDRADMENVIERNELAVEYAELDPALQVLAQRPGTVKDPDASSSATVYTKGAWFLQFLEQRFGREDFDPFLRGYFDHFAFQSIPTATFVEYLKENLIDRHPGKVSMDEVEQWIHEPGIPDNAPKIVSPRFDAVDAARAAWLADGVLPDKSLTGGWSTQEWVHFVEGMPETLSVEQLSALDAAYAFTGTANGEIAMRWYPLAVRSGYDHVNPAVEVFLEKIGRRKLIMPTYEALVKTPEGLQLAETVFEKARPGYHPITTGSVEAVIAKAKSQ</sequence>
<dbReference type="SUPFAM" id="SSF55486">
    <property type="entry name" value="Metalloproteases ('zincins'), catalytic domain"/>
    <property type="match status" value="1"/>
</dbReference>
<name>A0A514BUZ9_9GAMM</name>
<dbReference type="FunFam" id="3.30.2010.30:FF:000001">
    <property type="entry name" value="Leukotriene A(4) hydrolase"/>
    <property type="match status" value="1"/>
</dbReference>
<keyword evidence="11" id="KW-0482">Metalloprotease</keyword>
<proteinExistence type="inferred from homology"/>
<dbReference type="PANTHER" id="PTHR45726:SF3">
    <property type="entry name" value="LEUKOTRIENE A-4 HYDROLASE"/>
    <property type="match status" value="1"/>
</dbReference>
<evidence type="ECO:0000259" key="17">
    <source>
        <dbReference type="SMART" id="SM01263"/>
    </source>
</evidence>
<feature type="binding site" evidence="14">
    <location>
        <position position="334"/>
    </location>
    <ligand>
        <name>Zn(2+)</name>
        <dbReference type="ChEBI" id="CHEBI:29105"/>
        <note>catalytic</note>
    </ligand>
</feature>
<dbReference type="InterPro" id="IPR049980">
    <property type="entry name" value="LTA4H_cat"/>
</dbReference>
<feature type="chain" id="PRO_5021698024" description="Aminopeptidase N" evidence="16">
    <location>
        <begin position="24"/>
        <end position="641"/>
    </location>
</feature>
<dbReference type="EMBL" id="CP041242">
    <property type="protein sequence ID" value="QDH71200.1"/>
    <property type="molecule type" value="Genomic_DNA"/>
</dbReference>
<evidence type="ECO:0000256" key="1">
    <source>
        <dbReference type="ARBA" id="ARBA00000098"/>
    </source>
</evidence>
<organism evidence="18 19">
    <name type="scientific">Marilutibacter alkalisoli</name>
    <dbReference type="NCBI Taxonomy" id="2591633"/>
    <lineage>
        <taxon>Bacteria</taxon>
        <taxon>Pseudomonadati</taxon>
        <taxon>Pseudomonadota</taxon>
        <taxon>Gammaproteobacteria</taxon>
        <taxon>Lysobacterales</taxon>
        <taxon>Lysobacteraceae</taxon>
        <taxon>Marilutibacter</taxon>
    </lineage>
</organism>
<keyword evidence="19" id="KW-1185">Reference proteome</keyword>
<dbReference type="Pfam" id="PF09127">
    <property type="entry name" value="Leuk-A4-hydro_C"/>
    <property type="match status" value="1"/>
</dbReference>
<feature type="binding site" evidence="13">
    <location>
        <begin position="591"/>
        <end position="593"/>
    </location>
    <ligand>
        <name>a peptide</name>
        <dbReference type="ChEBI" id="CHEBI:60466"/>
    </ligand>
</feature>
<dbReference type="OrthoDB" id="100605at2"/>
<dbReference type="KEGG" id="lyj:FKV23_14700"/>
<keyword evidence="18" id="KW-0031">Aminopeptidase</keyword>
<feature type="binding site" evidence="13">
    <location>
        <begin position="174"/>
        <end position="176"/>
    </location>
    <ligand>
        <name>a peptide</name>
        <dbReference type="ChEBI" id="CHEBI:60466"/>
    </ligand>
</feature>
<dbReference type="InterPro" id="IPR045357">
    <property type="entry name" value="Aminopeptidase_N-like_N"/>
</dbReference>
<reference evidence="18 19" key="1">
    <citation type="submission" date="2019-06" db="EMBL/GenBank/DDBJ databases">
        <title>Lysobacter alkalisoli sp. nov. isolated from saline-alkali soil.</title>
        <authorList>
            <person name="Sun J.-Q."/>
            <person name="Xu L."/>
        </authorList>
    </citation>
    <scope>NUCLEOTIDE SEQUENCE [LARGE SCALE GENOMIC DNA]</scope>
    <source>
        <strain evidence="18 19">SJ-36</strain>
    </source>
</reference>
<dbReference type="Pfam" id="PF17900">
    <property type="entry name" value="Peptidase_M1_N"/>
    <property type="match status" value="1"/>
</dbReference>
<evidence type="ECO:0000256" key="14">
    <source>
        <dbReference type="PIRSR" id="PIRSR634015-3"/>
    </source>
</evidence>
<protein>
    <recommendedName>
        <fullName evidence="5">Aminopeptidase N</fullName>
        <ecNumber evidence="4">3.4.11.2</ecNumber>
    </recommendedName>
</protein>
<evidence type="ECO:0000313" key="19">
    <source>
        <dbReference type="Proteomes" id="UP000317199"/>
    </source>
</evidence>
<dbReference type="InterPro" id="IPR034015">
    <property type="entry name" value="M1_LTA4H"/>
</dbReference>
<dbReference type="Gene3D" id="1.25.40.320">
    <property type="entry name" value="Peptidase M1, leukotriene A4 hydrolase/aminopeptidase C-terminal domain"/>
    <property type="match status" value="1"/>
</dbReference>
<dbReference type="InterPro" id="IPR014782">
    <property type="entry name" value="Peptidase_M1_dom"/>
</dbReference>
<dbReference type="PROSITE" id="PS51257">
    <property type="entry name" value="PROKAR_LIPOPROTEIN"/>
    <property type="match status" value="1"/>
</dbReference>
<dbReference type="GO" id="GO:0008237">
    <property type="term" value="F:metallopeptidase activity"/>
    <property type="evidence" value="ECO:0007669"/>
    <property type="project" value="UniProtKB-KW"/>
</dbReference>
<feature type="active site" description="Proton donor" evidence="12">
    <location>
        <position position="417"/>
    </location>
</feature>
<gene>
    <name evidence="18" type="ORF">FKV23_14700</name>
</gene>
<evidence type="ECO:0000256" key="11">
    <source>
        <dbReference type="ARBA" id="ARBA00023049"/>
    </source>
</evidence>
<comment type="similarity">
    <text evidence="3">Belongs to the peptidase M1 family.</text>
</comment>
<evidence type="ECO:0000256" key="3">
    <source>
        <dbReference type="ARBA" id="ARBA00010136"/>
    </source>
</evidence>
<dbReference type="PANTHER" id="PTHR45726">
    <property type="entry name" value="LEUKOTRIENE A-4 HYDROLASE"/>
    <property type="match status" value="1"/>
</dbReference>
<dbReference type="GO" id="GO:0005737">
    <property type="term" value="C:cytoplasm"/>
    <property type="evidence" value="ECO:0007669"/>
    <property type="project" value="UniProtKB-SubCell"/>
</dbReference>
<dbReference type="InterPro" id="IPR015211">
    <property type="entry name" value="Peptidase_M1_C"/>
</dbReference>
<dbReference type="GO" id="GO:0008270">
    <property type="term" value="F:zinc ion binding"/>
    <property type="evidence" value="ECO:0007669"/>
    <property type="project" value="InterPro"/>
</dbReference>
<evidence type="ECO:0000313" key="18">
    <source>
        <dbReference type="EMBL" id="QDH71200.1"/>
    </source>
</evidence>
<evidence type="ECO:0000256" key="8">
    <source>
        <dbReference type="ARBA" id="ARBA00022723"/>
    </source>
</evidence>
<keyword evidence="7" id="KW-0645">Protease</keyword>
<dbReference type="Gene3D" id="1.10.390.10">
    <property type="entry name" value="Neutral Protease Domain 2"/>
    <property type="match status" value="1"/>
</dbReference>
<evidence type="ECO:0000256" key="13">
    <source>
        <dbReference type="PIRSR" id="PIRSR634015-2"/>
    </source>
</evidence>
<dbReference type="InterPro" id="IPR016024">
    <property type="entry name" value="ARM-type_fold"/>
</dbReference>
<evidence type="ECO:0000256" key="15">
    <source>
        <dbReference type="SAM" id="MobiDB-lite"/>
    </source>
</evidence>
<comment type="subcellular location">
    <subcellularLocation>
        <location evidence="2">Cytoplasm</location>
    </subcellularLocation>
</comment>
<dbReference type="Gene3D" id="3.30.2010.30">
    <property type="match status" value="1"/>
</dbReference>
<dbReference type="SUPFAM" id="SSF48371">
    <property type="entry name" value="ARM repeat"/>
    <property type="match status" value="1"/>
</dbReference>
<dbReference type="CDD" id="cd09599">
    <property type="entry name" value="M1_LTA4H"/>
    <property type="match status" value="1"/>
</dbReference>
<dbReference type="InterPro" id="IPR001930">
    <property type="entry name" value="Peptidase_M1"/>
</dbReference>
<comment type="cofactor">
    <cofactor evidence="14">
        <name>Zn(2+)</name>
        <dbReference type="ChEBI" id="CHEBI:29105"/>
    </cofactor>
    <text evidence="14">Binds 1 zinc ion per subunit.</text>
</comment>
<dbReference type="SMART" id="SM01263">
    <property type="entry name" value="Leuk-A4-hydro_C"/>
    <property type="match status" value="1"/>
</dbReference>
<evidence type="ECO:0000256" key="4">
    <source>
        <dbReference type="ARBA" id="ARBA00012564"/>
    </source>
</evidence>
<dbReference type="GO" id="GO:0016285">
    <property type="term" value="F:alanyl aminopeptidase activity"/>
    <property type="evidence" value="ECO:0007669"/>
    <property type="project" value="UniProtKB-EC"/>
</dbReference>
<dbReference type="InterPro" id="IPR027268">
    <property type="entry name" value="Peptidase_M4/M1_CTD_sf"/>
</dbReference>
<dbReference type="Pfam" id="PF01433">
    <property type="entry name" value="Peptidase_M1"/>
    <property type="match status" value="1"/>
</dbReference>
<dbReference type="AlphaFoldDB" id="A0A514BUZ9"/>
<evidence type="ECO:0000256" key="12">
    <source>
        <dbReference type="PIRSR" id="PIRSR634015-1"/>
    </source>
</evidence>
<evidence type="ECO:0000256" key="9">
    <source>
        <dbReference type="ARBA" id="ARBA00022801"/>
    </source>
</evidence>
<dbReference type="EC" id="3.4.11.2" evidence="4"/>